<proteinExistence type="predicted"/>
<accession>A0A9W8PEW1</accession>
<reference evidence="1" key="1">
    <citation type="submission" date="2022-10" db="EMBL/GenBank/DDBJ databases">
        <title>Fusarium specimens isolated from Avocado Roots.</title>
        <authorList>
            <person name="Stajich J."/>
            <person name="Roper C."/>
            <person name="Heimlech-Rivalta G."/>
        </authorList>
    </citation>
    <scope>NUCLEOTIDE SEQUENCE</scope>
    <source>
        <strain evidence="1">CF00143</strain>
    </source>
</reference>
<dbReference type="Proteomes" id="UP001152130">
    <property type="component" value="Unassembled WGS sequence"/>
</dbReference>
<comment type="caution">
    <text evidence="1">The sequence shown here is derived from an EMBL/GenBank/DDBJ whole genome shotgun (WGS) entry which is preliminary data.</text>
</comment>
<evidence type="ECO:0000313" key="2">
    <source>
        <dbReference type="Proteomes" id="UP001152130"/>
    </source>
</evidence>
<organism evidence="1 2">
    <name type="scientific">Fusarium irregulare</name>
    <dbReference type="NCBI Taxonomy" id="2494466"/>
    <lineage>
        <taxon>Eukaryota</taxon>
        <taxon>Fungi</taxon>
        <taxon>Dikarya</taxon>
        <taxon>Ascomycota</taxon>
        <taxon>Pezizomycotina</taxon>
        <taxon>Sordariomycetes</taxon>
        <taxon>Hypocreomycetidae</taxon>
        <taxon>Hypocreales</taxon>
        <taxon>Nectriaceae</taxon>
        <taxon>Fusarium</taxon>
        <taxon>Fusarium incarnatum-equiseti species complex</taxon>
    </lineage>
</organism>
<sequence length="66" mass="7455">MAETLAVDTHMKMDISMKPIKAESLAINVCHPIEAEWPDFDFWVTSDSKSGYQNIVSRITKPEAET</sequence>
<dbReference type="EMBL" id="JAPDHF010000024">
    <property type="protein sequence ID" value="KAJ4004310.1"/>
    <property type="molecule type" value="Genomic_DNA"/>
</dbReference>
<gene>
    <name evidence="1" type="ORF">NW766_011614</name>
</gene>
<protein>
    <submittedName>
        <fullName evidence="1">Uncharacterized protein</fullName>
    </submittedName>
</protein>
<name>A0A9W8PEW1_9HYPO</name>
<evidence type="ECO:0000313" key="1">
    <source>
        <dbReference type="EMBL" id="KAJ4004310.1"/>
    </source>
</evidence>
<dbReference type="AlphaFoldDB" id="A0A9W8PEW1"/>
<keyword evidence="2" id="KW-1185">Reference proteome</keyword>